<keyword evidence="2" id="KW-1185">Reference proteome</keyword>
<gene>
    <name evidence="1" type="ORF">AB1Y20_004351</name>
</gene>
<organism evidence="1 2">
    <name type="scientific">Prymnesium parvum</name>
    <name type="common">Toxic golden alga</name>
    <dbReference type="NCBI Taxonomy" id="97485"/>
    <lineage>
        <taxon>Eukaryota</taxon>
        <taxon>Haptista</taxon>
        <taxon>Haptophyta</taxon>
        <taxon>Prymnesiophyceae</taxon>
        <taxon>Prymnesiales</taxon>
        <taxon>Prymnesiaceae</taxon>
        <taxon>Prymnesium</taxon>
    </lineage>
</organism>
<dbReference type="SUPFAM" id="SSF81383">
    <property type="entry name" value="F-box domain"/>
    <property type="match status" value="1"/>
</dbReference>
<evidence type="ECO:0008006" key="3">
    <source>
        <dbReference type="Google" id="ProtNLM"/>
    </source>
</evidence>
<dbReference type="AlphaFoldDB" id="A0AB34IZ29"/>
<dbReference type="CDD" id="cd09917">
    <property type="entry name" value="F-box_SF"/>
    <property type="match status" value="1"/>
</dbReference>
<dbReference type="Gene3D" id="1.20.1280.50">
    <property type="match status" value="1"/>
</dbReference>
<dbReference type="InterPro" id="IPR036047">
    <property type="entry name" value="F-box-like_dom_sf"/>
</dbReference>
<dbReference type="PANTHER" id="PTHR48218">
    <property type="entry name" value="F-BOX DOMAIN CONTAINING PROTEIN"/>
    <property type="match status" value="1"/>
</dbReference>
<dbReference type="Proteomes" id="UP001515480">
    <property type="component" value="Unassembled WGS sequence"/>
</dbReference>
<sequence length="223" mass="25781">MNFSPVRHHLPCPSPRLARSGTADPPLSWIPTDVLLHVWRNFCDFSALVHCEQVCLSWARLLNSREGEALWRAHALRLWAQKQPPVVPLPVHVSERSWKRQFALRLQDARRTRLTAAELTAADWHFRFKIDLQLFHSSDRDRGLLHSRERAKLNFAPDGVYTSTIPGAPSSSRPLKWSLQTSGEDTLLQIGAYPPLLVERTADWGWRMYNRFVEFYTVMDGCR</sequence>
<reference evidence="1 2" key="1">
    <citation type="journal article" date="2024" name="Science">
        <title>Giant polyketide synthase enzymes in the biosynthesis of giant marine polyether toxins.</title>
        <authorList>
            <person name="Fallon T.R."/>
            <person name="Shende V.V."/>
            <person name="Wierzbicki I.H."/>
            <person name="Pendleton A.L."/>
            <person name="Watervoot N.F."/>
            <person name="Auber R.P."/>
            <person name="Gonzalez D.J."/>
            <person name="Wisecaver J.H."/>
            <person name="Moore B.S."/>
        </authorList>
    </citation>
    <scope>NUCLEOTIDE SEQUENCE [LARGE SCALE GENOMIC DNA]</scope>
    <source>
        <strain evidence="1 2">12B1</strain>
    </source>
</reference>
<proteinExistence type="predicted"/>
<protein>
    <recommendedName>
        <fullName evidence="3">F-box domain-containing protein</fullName>
    </recommendedName>
</protein>
<comment type="caution">
    <text evidence="1">The sequence shown here is derived from an EMBL/GenBank/DDBJ whole genome shotgun (WGS) entry which is preliminary data.</text>
</comment>
<dbReference type="EMBL" id="JBGBPQ010000016">
    <property type="protein sequence ID" value="KAL1508234.1"/>
    <property type="molecule type" value="Genomic_DNA"/>
</dbReference>
<evidence type="ECO:0000313" key="1">
    <source>
        <dbReference type="EMBL" id="KAL1508234.1"/>
    </source>
</evidence>
<dbReference type="PANTHER" id="PTHR48218:SF3">
    <property type="entry name" value="OS07G0170800 PROTEIN"/>
    <property type="match status" value="1"/>
</dbReference>
<evidence type="ECO:0000313" key="2">
    <source>
        <dbReference type="Proteomes" id="UP001515480"/>
    </source>
</evidence>
<name>A0AB34IZ29_PRYPA</name>
<accession>A0AB34IZ29</accession>